<dbReference type="SMART" id="SM00353">
    <property type="entry name" value="HLH"/>
    <property type="match status" value="1"/>
</dbReference>
<protein>
    <recommendedName>
        <fullName evidence="9">BHLH domain-containing protein</fullName>
    </recommendedName>
</protein>
<dbReference type="InterPro" id="IPR052207">
    <property type="entry name" value="Max-like/E-box_TFs"/>
</dbReference>
<comment type="caution">
    <text evidence="10">The sequence shown here is derived from an EMBL/GenBank/DDBJ whole genome shotgun (WGS) entry which is preliminary data.</text>
</comment>
<dbReference type="InterPro" id="IPR055135">
    <property type="entry name" value="PRMT_dom"/>
</dbReference>
<dbReference type="SUPFAM" id="SSF47459">
    <property type="entry name" value="HLH, helix-loop-helix DNA-binding domain"/>
    <property type="match status" value="1"/>
</dbReference>
<evidence type="ECO:0000256" key="4">
    <source>
        <dbReference type="ARBA" id="ARBA00023125"/>
    </source>
</evidence>
<dbReference type="CDD" id="cd11419">
    <property type="entry name" value="bHLHzip_TFAP4"/>
    <property type="match status" value="1"/>
</dbReference>
<dbReference type="InterPro" id="IPR029063">
    <property type="entry name" value="SAM-dependent_MTases_sf"/>
</dbReference>
<name>A0AA88IBN7_ARTSF</name>
<reference evidence="10" key="1">
    <citation type="submission" date="2023-07" db="EMBL/GenBank/DDBJ databases">
        <title>Chromosome-level genome assembly of Artemia franciscana.</title>
        <authorList>
            <person name="Jo E."/>
        </authorList>
    </citation>
    <scope>NUCLEOTIDE SEQUENCE</scope>
    <source>
        <tissue evidence="10">Whole body</tissue>
    </source>
</reference>
<evidence type="ECO:0000259" key="9">
    <source>
        <dbReference type="PROSITE" id="PS50888"/>
    </source>
</evidence>
<keyword evidence="11" id="KW-1185">Reference proteome</keyword>
<evidence type="ECO:0000256" key="3">
    <source>
        <dbReference type="ARBA" id="ARBA00023015"/>
    </source>
</evidence>
<dbReference type="GO" id="GO:0000978">
    <property type="term" value="F:RNA polymerase II cis-regulatory region sequence-specific DNA binding"/>
    <property type="evidence" value="ECO:0007669"/>
    <property type="project" value="TreeGrafter"/>
</dbReference>
<dbReference type="EMBL" id="JAVRJZ010000002">
    <property type="protein sequence ID" value="KAK2725540.1"/>
    <property type="molecule type" value="Genomic_DNA"/>
</dbReference>
<sequence>MKEFSLLEEVELCFLSFIGIFVLLLVDKPHSEFEVDLIISEIFDGGLLGENCLEVFEDAITRFGNVSYSSLIIPYRATFYVVGVSSLKIRNENRAVINDGALYSNVTDAPYNLEFLNPEDFECITDELKLFQVDFRSLDSIRSCQNYSDNISVKCIKDGLIDAFVGWFTLELDEVETLTNSPGTESCWEQAIFPTRKLVNIQKNDCLPLLVNILKGNKSHFVTIKVDRDDEVLENKLFASSLLVHRLNDPTLMNYIKECLNYLQQIQNKNSIVKVLLLSTSFLVLENDVNGVDFFVDSCVDVLFSKSFARISREQAIKADLRFDLIVTELVRESGTLSPEGFQNLEFWRSHLSTGGICLTRRLVIYILPVRSKYLELNSRVHDPVLFTREDLKFSNSINEYKTSHFEDIDLSSIDILSFSIPKKALILEYDEFYIDKYTSCKFKVNKKGQLDAFLYWFETKSFSNVSFNTRNSRSFKKAAYIVDPVEVEEGDVLNISVRYSPGYLNLKLISVQKYLLADARLVVFSTLPLRSSLVREALRSRDRERLRDLVGERLSDLRRERDLLRRYREGRSSDNRKKGMSIFLLDSPAGYVSLEAVTKDSQDEDDDDLVSHQRFTFPNSNGEISTHRDQDRRKRRDIANSNERRRMQNINAGFASLRALLPIQETEKMSKATVLQHATEYICQLEQDKEKLSNQIVMLKAIFSGENDEGPNEKKFKLDGVEDLYDIGLINAMTTSDLEPSTSRPITGAARRIIDDLRKRIVELRTQYEAEKKLRVAVENEKRTLELQMFELQRMTLPITTENGDSLELTYQVVDGLNDRETLEVSAEDESLSTPITISLPSPRVAENDVTTKFLLNTEKINGSLLEAAILSDKVEVELTSVSPSSCSNNLKERVFTSGRKTNNTAIKRKAPRTPSFCDSNRDRFSRTTSSHDVVDAGMNHPFDRSFLAEASRQNLETIVEAIRHLEGDHLFETDKNKESLIDRGMYKLDTASELEDSPRYNISNSEGILESEAHEDIPPPEPMDSLTLAETAHFGKDEPINLEFRPSLSDHEKNRRPGVIVVKTFGV</sequence>
<dbReference type="GO" id="GO:0000981">
    <property type="term" value="F:DNA-binding transcription factor activity, RNA polymerase II-specific"/>
    <property type="evidence" value="ECO:0007669"/>
    <property type="project" value="TreeGrafter"/>
</dbReference>
<dbReference type="SUPFAM" id="SSF53335">
    <property type="entry name" value="S-adenosyl-L-methionine-dependent methyltransferases"/>
    <property type="match status" value="1"/>
</dbReference>
<dbReference type="Proteomes" id="UP001187531">
    <property type="component" value="Unassembled WGS sequence"/>
</dbReference>
<dbReference type="PROSITE" id="PS50888">
    <property type="entry name" value="BHLH"/>
    <property type="match status" value="1"/>
</dbReference>
<accession>A0AA88IBN7</accession>
<feature type="compositionally biased region" description="Polar residues" evidence="8">
    <location>
        <begin position="614"/>
        <end position="625"/>
    </location>
</feature>
<evidence type="ECO:0000256" key="1">
    <source>
        <dbReference type="ARBA" id="ARBA00004123"/>
    </source>
</evidence>
<evidence type="ECO:0000313" key="11">
    <source>
        <dbReference type="Proteomes" id="UP001187531"/>
    </source>
</evidence>
<dbReference type="PANTHER" id="PTHR15741">
    <property type="entry name" value="BASIC HELIX-LOOP-HELIX ZIP TRANSCRIPTION FACTOR"/>
    <property type="match status" value="1"/>
</dbReference>
<proteinExistence type="predicted"/>
<dbReference type="InterPro" id="IPR036638">
    <property type="entry name" value="HLH_DNA-bd_sf"/>
</dbReference>
<dbReference type="Gene3D" id="4.10.280.10">
    <property type="entry name" value="Helix-loop-helix DNA-binding domain"/>
    <property type="match status" value="1"/>
</dbReference>
<feature type="region of interest" description="Disordered" evidence="8">
    <location>
        <begin position="614"/>
        <end position="647"/>
    </location>
</feature>
<evidence type="ECO:0000256" key="2">
    <source>
        <dbReference type="ARBA" id="ARBA00022691"/>
    </source>
</evidence>
<keyword evidence="6" id="KW-0539">Nucleus</keyword>
<dbReference type="Pfam" id="PF22528">
    <property type="entry name" value="PRMT_C"/>
    <property type="match status" value="1"/>
</dbReference>
<evidence type="ECO:0000256" key="8">
    <source>
        <dbReference type="SAM" id="MobiDB-lite"/>
    </source>
</evidence>
<feature type="domain" description="BHLH" evidence="9">
    <location>
        <begin position="635"/>
        <end position="686"/>
    </location>
</feature>
<feature type="coiled-coil region" evidence="7">
    <location>
        <begin position="755"/>
        <end position="796"/>
    </location>
</feature>
<dbReference type="PANTHER" id="PTHR15741:SF27">
    <property type="entry name" value="TRANSCRIPTION FACTOR AP-4"/>
    <property type="match status" value="1"/>
</dbReference>
<comment type="subcellular location">
    <subcellularLocation>
        <location evidence="1">Nucleus</location>
    </subcellularLocation>
</comment>
<keyword evidence="3" id="KW-0805">Transcription regulation</keyword>
<dbReference type="AlphaFoldDB" id="A0AA88IBN7"/>
<gene>
    <name evidence="10" type="ORF">QYM36_000141</name>
</gene>
<keyword evidence="4" id="KW-0238">DNA-binding</keyword>
<evidence type="ECO:0000256" key="6">
    <source>
        <dbReference type="ARBA" id="ARBA00023242"/>
    </source>
</evidence>
<evidence type="ECO:0000256" key="7">
    <source>
        <dbReference type="SAM" id="Coils"/>
    </source>
</evidence>
<evidence type="ECO:0000313" key="10">
    <source>
        <dbReference type="EMBL" id="KAK2725540.1"/>
    </source>
</evidence>
<dbReference type="GO" id="GO:0046983">
    <property type="term" value="F:protein dimerization activity"/>
    <property type="evidence" value="ECO:0007669"/>
    <property type="project" value="InterPro"/>
</dbReference>
<keyword evidence="7" id="KW-0175">Coiled coil</keyword>
<evidence type="ECO:0000256" key="5">
    <source>
        <dbReference type="ARBA" id="ARBA00023163"/>
    </source>
</evidence>
<dbReference type="GO" id="GO:0005634">
    <property type="term" value="C:nucleus"/>
    <property type="evidence" value="ECO:0007669"/>
    <property type="project" value="UniProtKB-SubCell"/>
</dbReference>
<organism evidence="10 11">
    <name type="scientific">Artemia franciscana</name>
    <name type="common">Brine shrimp</name>
    <name type="synonym">Artemia sanfranciscana</name>
    <dbReference type="NCBI Taxonomy" id="6661"/>
    <lineage>
        <taxon>Eukaryota</taxon>
        <taxon>Metazoa</taxon>
        <taxon>Ecdysozoa</taxon>
        <taxon>Arthropoda</taxon>
        <taxon>Crustacea</taxon>
        <taxon>Branchiopoda</taxon>
        <taxon>Anostraca</taxon>
        <taxon>Artemiidae</taxon>
        <taxon>Artemia</taxon>
    </lineage>
</organism>
<dbReference type="Pfam" id="PF00010">
    <property type="entry name" value="HLH"/>
    <property type="match status" value="1"/>
</dbReference>
<dbReference type="Gene3D" id="2.70.160.11">
    <property type="entry name" value="Hnrnp arginine n-methyltransferase1"/>
    <property type="match status" value="1"/>
</dbReference>
<keyword evidence="2" id="KW-0949">S-adenosyl-L-methionine</keyword>
<dbReference type="InterPro" id="IPR011598">
    <property type="entry name" value="bHLH_dom"/>
</dbReference>
<keyword evidence="5" id="KW-0804">Transcription</keyword>